<dbReference type="CDD" id="cd00090">
    <property type="entry name" value="HTH_ARSR"/>
    <property type="match status" value="1"/>
</dbReference>
<name>A0A345SRU9_9ACTN</name>
<reference evidence="4" key="1">
    <citation type="submission" date="2018-07" db="EMBL/GenBank/DDBJ databases">
        <title>Streptacidiphilus bronchialis DSM 106435 chromosome.</title>
        <authorList>
            <person name="Batra D."/>
            <person name="Gulvik C.A."/>
        </authorList>
    </citation>
    <scope>NUCLEOTIDE SEQUENCE [LARGE SCALE GENOMIC DNA]</scope>
    <source>
        <strain evidence="4">DSM 106435</strain>
    </source>
</reference>
<keyword evidence="4" id="KW-1185">Reference proteome</keyword>
<evidence type="ECO:0000313" key="4">
    <source>
        <dbReference type="Proteomes" id="UP000249340"/>
    </source>
</evidence>
<dbReference type="InterPro" id="IPR036390">
    <property type="entry name" value="WH_DNA-bd_sf"/>
</dbReference>
<dbReference type="Pfam" id="PF00480">
    <property type="entry name" value="ROK"/>
    <property type="match status" value="1"/>
</dbReference>
<dbReference type="EMBL" id="CP031264">
    <property type="protein sequence ID" value="AXI76454.1"/>
    <property type="molecule type" value="Genomic_DNA"/>
</dbReference>
<dbReference type="PANTHER" id="PTHR18964">
    <property type="entry name" value="ROK (REPRESSOR, ORF, KINASE) FAMILY"/>
    <property type="match status" value="1"/>
</dbReference>
<organism evidence="3 4">
    <name type="scientific">Peterkaempfera bronchialis</name>
    <dbReference type="NCBI Taxonomy" id="2126346"/>
    <lineage>
        <taxon>Bacteria</taxon>
        <taxon>Bacillati</taxon>
        <taxon>Actinomycetota</taxon>
        <taxon>Actinomycetes</taxon>
        <taxon>Kitasatosporales</taxon>
        <taxon>Streptomycetaceae</taxon>
        <taxon>Peterkaempfera</taxon>
    </lineage>
</organism>
<dbReference type="RefSeq" id="WP_111490914.1">
    <property type="nucleotide sequence ID" value="NZ_CP031264.1"/>
</dbReference>
<dbReference type="InterPro" id="IPR000600">
    <property type="entry name" value="ROK"/>
</dbReference>
<comment type="similarity">
    <text evidence="1">Belongs to the ROK (NagC/XylR) family.</text>
</comment>
<dbReference type="Gene3D" id="1.10.10.10">
    <property type="entry name" value="Winged helix-like DNA-binding domain superfamily/Winged helix DNA-binding domain"/>
    <property type="match status" value="1"/>
</dbReference>
<dbReference type="GO" id="GO:0003700">
    <property type="term" value="F:DNA-binding transcription factor activity"/>
    <property type="evidence" value="ECO:0007669"/>
    <property type="project" value="InterPro"/>
</dbReference>
<evidence type="ECO:0000256" key="1">
    <source>
        <dbReference type="ARBA" id="ARBA00006479"/>
    </source>
</evidence>
<dbReference type="Proteomes" id="UP000249340">
    <property type="component" value="Chromosome"/>
</dbReference>
<dbReference type="SUPFAM" id="SSF46785">
    <property type="entry name" value="Winged helix' DNA-binding domain"/>
    <property type="match status" value="1"/>
</dbReference>
<dbReference type="PANTHER" id="PTHR18964:SF149">
    <property type="entry name" value="BIFUNCTIONAL UDP-N-ACETYLGLUCOSAMINE 2-EPIMERASE_N-ACETYLMANNOSAMINE KINASE"/>
    <property type="match status" value="1"/>
</dbReference>
<sequence length="396" mass="39446">MTIARPATPSTARAINDRLALGLLLDQGPLTATQLKELTGLSRPTVADLLERLQCAGLVTVVGESGAARRGPNAKLYGLVAGRAHIAGVDVRTVSVGLAVADLTGRTRATAELAVAPDGATPGSLVDDAVRALADAARRAGAATLHTIAVGAPGLVDPATGELNPTGCLPRWHADLVHALRDRLGAPVLLENEVNLAGIAEQRLGAARDRDTFVLLWLGHGVGAAVVLDGRLRRGASGGTGEIGFLPVSGASGSPASAVRDGDFHALAGGAAVCALARAHGLPAASADDAPAAEAAVRAAVAAGPAGEPFLDALAERVALGAAALCVVLDPGCVVLGGEVGRAGGTALADRVARRLADIFPLRTEVRPGTVAGSAVLGGAVLTALDAVHRDLFGTP</sequence>
<dbReference type="SUPFAM" id="SSF53067">
    <property type="entry name" value="Actin-like ATPase domain"/>
    <property type="match status" value="1"/>
</dbReference>
<dbReference type="CDD" id="cd23763">
    <property type="entry name" value="ASKHA_ATPase_ROK"/>
    <property type="match status" value="1"/>
</dbReference>
<protein>
    <submittedName>
        <fullName evidence="3">ROK family transcriptional regulator</fullName>
    </submittedName>
</protein>
<dbReference type="Gene3D" id="3.30.420.40">
    <property type="match status" value="2"/>
</dbReference>
<dbReference type="InterPro" id="IPR043129">
    <property type="entry name" value="ATPase_NBD"/>
</dbReference>
<dbReference type="Pfam" id="PF12802">
    <property type="entry name" value="MarR_2"/>
    <property type="match status" value="1"/>
</dbReference>
<dbReference type="InterPro" id="IPR036388">
    <property type="entry name" value="WH-like_DNA-bd_sf"/>
</dbReference>
<gene>
    <name evidence="3" type="ORF">C7M71_002150</name>
</gene>
<proteinExistence type="inferred from homology"/>
<evidence type="ECO:0000313" key="3">
    <source>
        <dbReference type="EMBL" id="AXI76454.1"/>
    </source>
</evidence>
<dbReference type="OrthoDB" id="3523179at2"/>
<dbReference type="KEGG" id="stri:C7M71_002150"/>
<accession>A0A345SRU9</accession>
<feature type="domain" description="HTH marR-type" evidence="2">
    <location>
        <begin position="20"/>
        <end position="70"/>
    </location>
</feature>
<dbReference type="AlphaFoldDB" id="A0A345SRU9"/>
<evidence type="ECO:0000259" key="2">
    <source>
        <dbReference type="Pfam" id="PF12802"/>
    </source>
</evidence>
<dbReference type="InterPro" id="IPR011991">
    <property type="entry name" value="ArsR-like_HTH"/>
</dbReference>
<dbReference type="InterPro" id="IPR000835">
    <property type="entry name" value="HTH_MarR-typ"/>
</dbReference>